<evidence type="ECO:0000256" key="6">
    <source>
        <dbReference type="ARBA" id="ARBA00023237"/>
    </source>
</evidence>
<evidence type="ECO:0000256" key="8">
    <source>
        <dbReference type="SAM" id="SignalP"/>
    </source>
</evidence>
<keyword evidence="6 7" id="KW-0998">Cell outer membrane</keyword>
<sequence length="793" mass="89749">MRCRNLMTVLMFMMAVVSFAQTKMGQVTGSIQDNANHGLPFVTIEIYTKGEVQDLISGGMTDENGKFIVDEVPFGEYEFVITAIGFADKVMDLKVSGSKTDLGIIKLGDEIVQLEGAEIRAETSQYRTEIDKRVIDVGKDLVSAGADAASVLNNIPSVSVDQETGQISLRGNENVKVMVDGKPSNIPAAQLLKQLSSNAIAKVEIITNPSAKYEPEGNSGILNIITHKNKRKGYNVGLDLGMTYGDHLRNNGSINANINTGNFNFFGNYNANLGKRRFHGTVENFDTGLDQYFDVMDESNSQLYKVGFDWFIGEKSALTIYTSQFFSDETGLASSDVDDRNNNLWYSNISDVDSYYKNRDLSLNFKQDFGKEDHNIVLDAIYSKSTSDDFRDYDNEFPNFNDPQLYAETRKGGNENIRVNLDYTNQIVDGGKIEAGLQFRQENNDSRMISTQTIVGLDSIAFTPNIAYDFQRNIYSAYVNYGQKFGKFGMQLGVRAEQVEENSDFAVAPNTVGDFNNDYMEFYPSAFFTYDITEKGQLSLNYSRRVDRPSVYQLTPVPEWSTATMQSIGNPNLKPQFTNSFELGYLQRFKGGNLNATVFYRKVNDVIFRYMEMDEYDPRIMNQIFINYDDSESFGIELSANYRPVKWWNINASFDVFQNQFYMGDEEETGTPWNARVNNNITLTKNLSLQNFFMYRGAFKFIQGEMQPMWRLDLGARYTFMDGKASFTARVSDIFKTFHAEAHIDYPNRGIGQFNWESNTLFVGFTYNFGGDVRKRNLKQETNNAAPSGGIGF</sequence>
<dbReference type="InterPro" id="IPR039426">
    <property type="entry name" value="TonB-dep_rcpt-like"/>
</dbReference>
<keyword evidence="5 7" id="KW-0472">Membrane</keyword>
<keyword evidence="3 7" id="KW-1134">Transmembrane beta strand</keyword>
<dbReference type="SUPFAM" id="SSF49452">
    <property type="entry name" value="Starch-binding domain-like"/>
    <property type="match status" value="1"/>
</dbReference>
<evidence type="ECO:0000256" key="1">
    <source>
        <dbReference type="ARBA" id="ARBA00004571"/>
    </source>
</evidence>
<dbReference type="Gene3D" id="2.170.130.10">
    <property type="entry name" value="TonB-dependent receptor, plug domain"/>
    <property type="match status" value="1"/>
</dbReference>
<name>A0ABV2LR76_9FLAO</name>
<feature type="chain" id="PRO_5045927148" evidence="8">
    <location>
        <begin position="21"/>
        <end position="793"/>
    </location>
</feature>
<evidence type="ECO:0000313" key="10">
    <source>
        <dbReference type="EMBL" id="MET3731083.1"/>
    </source>
</evidence>
<dbReference type="SUPFAM" id="SSF56935">
    <property type="entry name" value="Porins"/>
    <property type="match status" value="1"/>
</dbReference>
<dbReference type="InterPro" id="IPR013784">
    <property type="entry name" value="Carb-bd-like_fold"/>
</dbReference>
<reference evidence="10 11" key="1">
    <citation type="submission" date="2024-06" db="EMBL/GenBank/DDBJ databases">
        <title>Genomic Encyclopedia of Type Strains, Phase IV (KMG-IV): sequencing the most valuable type-strain genomes for metagenomic binning, comparative biology and taxonomic classification.</title>
        <authorList>
            <person name="Goeker M."/>
        </authorList>
    </citation>
    <scope>NUCLEOTIDE SEQUENCE [LARGE SCALE GENOMIC DNA]</scope>
    <source>
        <strain evidence="10 11">DSM 29388</strain>
    </source>
</reference>
<feature type="domain" description="Outer membrane protein beta-barrel" evidence="9">
    <location>
        <begin position="368"/>
        <end position="767"/>
    </location>
</feature>
<dbReference type="PROSITE" id="PS52016">
    <property type="entry name" value="TONB_DEPENDENT_REC_3"/>
    <property type="match status" value="1"/>
</dbReference>
<comment type="caution">
    <text evidence="10">The sequence shown here is derived from an EMBL/GenBank/DDBJ whole genome shotgun (WGS) entry which is preliminary data.</text>
</comment>
<keyword evidence="2 7" id="KW-0813">Transport</keyword>
<proteinExistence type="inferred from homology"/>
<feature type="signal peptide" evidence="8">
    <location>
        <begin position="1"/>
        <end position="20"/>
    </location>
</feature>
<evidence type="ECO:0000256" key="3">
    <source>
        <dbReference type="ARBA" id="ARBA00022452"/>
    </source>
</evidence>
<comment type="subcellular location">
    <subcellularLocation>
        <location evidence="1 7">Cell outer membrane</location>
        <topology evidence="1 7">Multi-pass membrane protein</topology>
    </subcellularLocation>
</comment>
<evidence type="ECO:0000256" key="5">
    <source>
        <dbReference type="ARBA" id="ARBA00023136"/>
    </source>
</evidence>
<dbReference type="InterPro" id="IPR041700">
    <property type="entry name" value="OMP_b-brl_3"/>
</dbReference>
<evidence type="ECO:0000256" key="7">
    <source>
        <dbReference type="PROSITE-ProRule" id="PRU01360"/>
    </source>
</evidence>
<dbReference type="InterPro" id="IPR036942">
    <property type="entry name" value="Beta-barrel_TonB_sf"/>
</dbReference>
<keyword evidence="10" id="KW-0675">Receptor</keyword>
<keyword evidence="11" id="KW-1185">Reference proteome</keyword>
<dbReference type="PANTHER" id="PTHR40980:SF4">
    <property type="entry name" value="TONB-DEPENDENT RECEPTOR-LIKE BETA-BARREL DOMAIN-CONTAINING PROTEIN"/>
    <property type="match status" value="1"/>
</dbReference>
<protein>
    <submittedName>
        <fullName evidence="10">Outer membrane receptor protein involved in Fe transport</fullName>
    </submittedName>
</protein>
<evidence type="ECO:0000256" key="2">
    <source>
        <dbReference type="ARBA" id="ARBA00022448"/>
    </source>
</evidence>
<dbReference type="Gene3D" id="2.60.40.1120">
    <property type="entry name" value="Carboxypeptidase-like, regulatory domain"/>
    <property type="match status" value="1"/>
</dbReference>
<comment type="similarity">
    <text evidence="7">Belongs to the TonB-dependent receptor family.</text>
</comment>
<keyword evidence="8" id="KW-0732">Signal</keyword>
<evidence type="ECO:0000256" key="4">
    <source>
        <dbReference type="ARBA" id="ARBA00022692"/>
    </source>
</evidence>
<evidence type="ECO:0000259" key="9">
    <source>
        <dbReference type="Pfam" id="PF14905"/>
    </source>
</evidence>
<dbReference type="PANTHER" id="PTHR40980">
    <property type="entry name" value="PLUG DOMAIN-CONTAINING PROTEIN"/>
    <property type="match status" value="1"/>
</dbReference>
<dbReference type="Pfam" id="PF14905">
    <property type="entry name" value="OMP_b-brl_3"/>
    <property type="match status" value="1"/>
</dbReference>
<accession>A0ABV2LR76</accession>
<organism evidence="10 11">
    <name type="scientific">Moheibacter stercoris</name>
    <dbReference type="NCBI Taxonomy" id="1628251"/>
    <lineage>
        <taxon>Bacteria</taxon>
        <taxon>Pseudomonadati</taxon>
        <taxon>Bacteroidota</taxon>
        <taxon>Flavobacteriia</taxon>
        <taxon>Flavobacteriales</taxon>
        <taxon>Weeksellaceae</taxon>
        <taxon>Moheibacter</taxon>
    </lineage>
</organism>
<dbReference type="EMBL" id="JBEPMO010000002">
    <property type="protein sequence ID" value="MET3731083.1"/>
    <property type="molecule type" value="Genomic_DNA"/>
</dbReference>
<keyword evidence="4 7" id="KW-0812">Transmembrane</keyword>
<gene>
    <name evidence="10" type="ORF">ABID46_000642</name>
</gene>
<dbReference type="Pfam" id="PF13715">
    <property type="entry name" value="CarbopepD_reg_2"/>
    <property type="match status" value="1"/>
</dbReference>
<dbReference type="InterPro" id="IPR037066">
    <property type="entry name" value="Plug_dom_sf"/>
</dbReference>
<dbReference type="Gene3D" id="2.40.170.20">
    <property type="entry name" value="TonB-dependent receptor, beta-barrel domain"/>
    <property type="match status" value="1"/>
</dbReference>
<evidence type="ECO:0000313" key="11">
    <source>
        <dbReference type="Proteomes" id="UP001549146"/>
    </source>
</evidence>
<dbReference type="Proteomes" id="UP001549146">
    <property type="component" value="Unassembled WGS sequence"/>
</dbReference>
<dbReference type="RefSeq" id="WP_354506998.1">
    <property type="nucleotide sequence ID" value="NZ_JBEPMO010000002.1"/>
</dbReference>